<keyword evidence="3" id="KW-1185">Reference proteome</keyword>
<gene>
    <name evidence="2" type="ORF">F5X68DRAFT_37964</name>
</gene>
<feature type="region of interest" description="Disordered" evidence="1">
    <location>
        <begin position="374"/>
        <end position="412"/>
    </location>
</feature>
<proteinExistence type="predicted"/>
<dbReference type="OrthoDB" id="5221171at2759"/>
<accession>A0A9P9A7Q0</accession>
<organism evidence="2 3">
    <name type="scientific">Plectosphaerella plurivora</name>
    <dbReference type="NCBI Taxonomy" id="936078"/>
    <lineage>
        <taxon>Eukaryota</taxon>
        <taxon>Fungi</taxon>
        <taxon>Dikarya</taxon>
        <taxon>Ascomycota</taxon>
        <taxon>Pezizomycotina</taxon>
        <taxon>Sordariomycetes</taxon>
        <taxon>Hypocreomycetidae</taxon>
        <taxon>Glomerellales</taxon>
        <taxon>Plectosphaerellaceae</taxon>
        <taxon>Plectosphaerella</taxon>
    </lineage>
</organism>
<comment type="caution">
    <text evidence="2">The sequence shown here is derived from an EMBL/GenBank/DDBJ whole genome shotgun (WGS) entry which is preliminary data.</text>
</comment>
<dbReference type="EMBL" id="JAGSXJ010000023">
    <property type="protein sequence ID" value="KAH6677018.1"/>
    <property type="molecule type" value="Genomic_DNA"/>
</dbReference>
<feature type="compositionally biased region" description="Acidic residues" evidence="1">
    <location>
        <begin position="380"/>
        <end position="391"/>
    </location>
</feature>
<evidence type="ECO:0000313" key="3">
    <source>
        <dbReference type="Proteomes" id="UP000770015"/>
    </source>
</evidence>
<feature type="region of interest" description="Disordered" evidence="1">
    <location>
        <begin position="1"/>
        <end position="22"/>
    </location>
</feature>
<dbReference type="AlphaFoldDB" id="A0A9P9A7Q0"/>
<dbReference type="Proteomes" id="UP000770015">
    <property type="component" value="Unassembled WGS sequence"/>
</dbReference>
<evidence type="ECO:0000256" key="1">
    <source>
        <dbReference type="SAM" id="MobiDB-lite"/>
    </source>
</evidence>
<evidence type="ECO:0000313" key="2">
    <source>
        <dbReference type="EMBL" id="KAH6677018.1"/>
    </source>
</evidence>
<protein>
    <submittedName>
        <fullName evidence="2">Uncharacterized protein</fullName>
    </submittedName>
</protein>
<name>A0A9P9A7Q0_9PEZI</name>
<feature type="compositionally biased region" description="Basic residues" evidence="1">
    <location>
        <begin position="1"/>
        <end position="16"/>
    </location>
</feature>
<reference evidence="2" key="1">
    <citation type="journal article" date="2021" name="Nat. Commun.">
        <title>Genetic determinants of endophytism in the Arabidopsis root mycobiome.</title>
        <authorList>
            <person name="Mesny F."/>
            <person name="Miyauchi S."/>
            <person name="Thiergart T."/>
            <person name="Pickel B."/>
            <person name="Atanasova L."/>
            <person name="Karlsson M."/>
            <person name="Huettel B."/>
            <person name="Barry K.W."/>
            <person name="Haridas S."/>
            <person name="Chen C."/>
            <person name="Bauer D."/>
            <person name="Andreopoulos W."/>
            <person name="Pangilinan J."/>
            <person name="LaButti K."/>
            <person name="Riley R."/>
            <person name="Lipzen A."/>
            <person name="Clum A."/>
            <person name="Drula E."/>
            <person name="Henrissat B."/>
            <person name="Kohler A."/>
            <person name="Grigoriev I.V."/>
            <person name="Martin F.M."/>
            <person name="Hacquard S."/>
        </authorList>
    </citation>
    <scope>NUCLEOTIDE SEQUENCE</scope>
    <source>
        <strain evidence="2">MPI-SDFR-AT-0117</strain>
    </source>
</reference>
<sequence length="412" mass="46082">MKKLKQRLPRFQRPGHHPSIEKNRTWHDPVVEIYENISAASDPTTRTSVRAYDVANRRWYHLEVDAVADEEWMAGVVEKHIRAYHKGHRRQPRWNTIKTTLRGTPVAYDTQEEDVVCHQLTESLAYGGKPEDRFPTVQWRDVHEKSYLSKGADHCQWNGKQCVFKRIEFDADVPAFERAIRNREKLIACLESDGQVEGGDVYVEMERRFNVVPIHAVVIKDDDPGPWHKGTVAGILMPFAGSSLDALAERGQVNVTEAQLLDLLSGIRELNRFDVCHGDICDWNVALQPSLDLSGRGVGAGRLLLLDLGNVAPDYEGDAKLLGRLFMWCLQHSANLTGDPAVKLRVEEAAFLLMTREDLDAAYEKMTEAVNANQTKGAEAEAEVVKEDDEGKVDAVVDAAEGSGESPGGHRG</sequence>